<evidence type="ECO:0000259" key="5">
    <source>
        <dbReference type="PROSITE" id="PS50931"/>
    </source>
</evidence>
<comment type="similarity">
    <text evidence="1">Belongs to the LysR transcriptional regulatory family.</text>
</comment>
<dbReference type="InterPro" id="IPR005119">
    <property type="entry name" value="LysR_subst-bd"/>
</dbReference>
<dbReference type="FunFam" id="1.10.10.10:FF:000001">
    <property type="entry name" value="LysR family transcriptional regulator"/>
    <property type="match status" value="1"/>
</dbReference>
<evidence type="ECO:0000313" key="7">
    <source>
        <dbReference type="Proteomes" id="UP000252107"/>
    </source>
</evidence>
<name>A0A367Q1C2_9NOSO</name>
<keyword evidence="7" id="KW-1185">Reference proteome</keyword>
<sequence>MELRDLNAFLVLAEELNFRKAAARLHLTQPPLTRLVQRLEKELGVKLLERSTTRVELTQSGITLYQGAKNLIDQAEQLKQQVSQSTNSGEGTLRVGFSSSAFHSILASALSAFRYLHPEIHILTQETSGQEQLRQLQIGKLEVAFVEGRINLDGVLAQLIHQEDFAILVPKTHWLGDKQLIRFADLRNETFIFQPRRDNPQFYDSFLALLRDGGIEPKLLHKKPHQQCPVLVSSGAGILLTTRTLSKFATQDLQFIPILQPCPQFQISAVWRDGTQSPQLKLFLKFITTVNN</sequence>
<dbReference type="SUPFAM" id="SSF46785">
    <property type="entry name" value="Winged helix' DNA-binding domain"/>
    <property type="match status" value="1"/>
</dbReference>
<evidence type="ECO:0000256" key="3">
    <source>
        <dbReference type="ARBA" id="ARBA00023125"/>
    </source>
</evidence>
<dbReference type="Gene3D" id="1.10.10.10">
    <property type="entry name" value="Winged helix-like DNA-binding domain superfamily/Winged helix DNA-binding domain"/>
    <property type="match status" value="1"/>
</dbReference>
<proteinExistence type="inferred from homology"/>
<keyword evidence="4" id="KW-0804">Transcription</keyword>
<dbReference type="Gene3D" id="3.40.190.10">
    <property type="entry name" value="Periplasmic binding protein-like II"/>
    <property type="match status" value="2"/>
</dbReference>
<dbReference type="GO" id="GO:0003700">
    <property type="term" value="F:DNA-binding transcription factor activity"/>
    <property type="evidence" value="ECO:0007669"/>
    <property type="project" value="InterPro"/>
</dbReference>
<dbReference type="GO" id="GO:0003677">
    <property type="term" value="F:DNA binding"/>
    <property type="evidence" value="ECO:0007669"/>
    <property type="project" value="UniProtKB-KW"/>
</dbReference>
<dbReference type="SUPFAM" id="SSF53850">
    <property type="entry name" value="Periplasmic binding protein-like II"/>
    <property type="match status" value="1"/>
</dbReference>
<gene>
    <name evidence="6" type="ORF">A6770_33550</name>
</gene>
<keyword evidence="3" id="KW-0238">DNA-binding</keyword>
<comment type="caution">
    <text evidence="6">The sequence shown here is derived from an EMBL/GenBank/DDBJ whole genome shotgun (WGS) entry which is preliminary data.</text>
</comment>
<evidence type="ECO:0000256" key="2">
    <source>
        <dbReference type="ARBA" id="ARBA00023015"/>
    </source>
</evidence>
<dbReference type="InterPro" id="IPR036388">
    <property type="entry name" value="WH-like_DNA-bd_sf"/>
</dbReference>
<dbReference type="PANTHER" id="PTHR30346">
    <property type="entry name" value="TRANSCRIPTIONAL DUAL REGULATOR HCAR-RELATED"/>
    <property type="match status" value="1"/>
</dbReference>
<evidence type="ECO:0000256" key="1">
    <source>
        <dbReference type="ARBA" id="ARBA00009437"/>
    </source>
</evidence>
<dbReference type="AlphaFoldDB" id="A0A367Q1C2"/>
<feature type="domain" description="HTH lysR-type" evidence="5">
    <location>
        <begin position="1"/>
        <end position="58"/>
    </location>
</feature>
<dbReference type="PRINTS" id="PR00039">
    <property type="entry name" value="HTHLYSR"/>
</dbReference>
<protein>
    <recommendedName>
        <fullName evidence="5">HTH lysR-type domain-containing protein</fullName>
    </recommendedName>
</protein>
<dbReference type="GO" id="GO:0032993">
    <property type="term" value="C:protein-DNA complex"/>
    <property type="evidence" value="ECO:0007669"/>
    <property type="project" value="TreeGrafter"/>
</dbReference>
<reference evidence="6" key="1">
    <citation type="submission" date="2016-04" db="EMBL/GenBank/DDBJ databases">
        <authorList>
            <person name="Tabuchi Yagui T.R."/>
        </authorList>
    </citation>
    <scope>NUCLEOTIDE SEQUENCE [LARGE SCALE GENOMIC DNA]</scope>
    <source>
        <strain evidence="6">NIES-26</strain>
    </source>
</reference>
<dbReference type="CDD" id="cd08414">
    <property type="entry name" value="PBP2_LTTR_aromatics_like"/>
    <property type="match status" value="1"/>
</dbReference>
<dbReference type="Pfam" id="PF00126">
    <property type="entry name" value="HTH_1"/>
    <property type="match status" value="1"/>
</dbReference>
<dbReference type="InterPro" id="IPR000847">
    <property type="entry name" value="LysR_HTH_N"/>
</dbReference>
<dbReference type="Pfam" id="PF03466">
    <property type="entry name" value="LysR_substrate"/>
    <property type="match status" value="1"/>
</dbReference>
<evidence type="ECO:0000313" key="6">
    <source>
        <dbReference type="EMBL" id="RCJ17825.1"/>
    </source>
</evidence>
<dbReference type="PROSITE" id="PS50931">
    <property type="entry name" value="HTH_LYSR"/>
    <property type="match status" value="1"/>
</dbReference>
<dbReference type="Proteomes" id="UP000252107">
    <property type="component" value="Unassembled WGS sequence"/>
</dbReference>
<evidence type="ECO:0000256" key="4">
    <source>
        <dbReference type="ARBA" id="ARBA00023163"/>
    </source>
</evidence>
<accession>A0A367Q1C2</accession>
<keyword evidence="2" id="KW-0805">Transcription regulation</keyword>
<dbReference type="EMBL" id="LXQD01000353">
    <property type="protein sequence ID" value="RCJ17825.1"/>
    <property type="molecule type" value="Genomic_DNA"/>
</dbReference>
<dbReference type="PANTHER" id="PTHR30346:SF0">
    <property type="entry name" value="HCA OPERON TRANSCRIPTIONAL ACTIVATOR HCAR"/>
    <property type="match status" value="1"/>
</dbReference>
<organism evidence="6 7">
    <name type="scientific">Nostoc minutum NIES-26</name>
    <dbReference type="NCBI Taxonomy" id="1844469"/>
    <lineage>
        <taxon>Bacteria</taxon>
        <taxon>Bacillati</taxon>
        <taxon>Cyanobacteriota</taxon>
        <taxon>Cyanophyceae</taxon>
        <taxon>Nostocales</taxon>
        <taxon>Nostocaceae</taxon>
        <taxon>Nostoc</taxon>
    </lineage>
</organism>
<dbReference type="InterPro" id="IPR036390">
    <property type="entry name" value="WH_DNA-bd_sf"/>
</dbReference>